<feature type="transmembrane region" description="Helical" evidence="2">
    <location>
        <begin position="677"/>
        <end position="700"/>
    </location>
</feature>
<organism evidence="3">
    <name type="scientific">Oceaniferula spumae</name>
    <dbReference type="NCBI Taxonomy" id="2979115"/>
    <lineage>
        <taxon>Bacteria</taxon>
        <taxon>Pseudomonadati</taxon>
        <taxon>Verrucomicrobiota</taxon>
        <taxon>Verrucomicrobiia</taxon>
        <taxon>Verrucomicrobiales</taxon>
        <taxon>Verrucomicrobiaceae</taxon>
        <taxon>Oceaniferula</taxon>
    </lineage>
</organism>
<name>A0AAT9FQS9_9BACT</name>
<keyword evidence="2" id="KW-1133">Transmembrane helix</keyword>
<dbReference type="InterPro" id="IPR025738">
    <property type="entry name" value="BatD"/>
</dbReference>
<evidence type="ECO:0000313" key="3">
    <source>
        <dbReference type="EMBL" id="BDS08370.1"/>
    </source>
</evidence>
<evidence type="ECO:0008006" key="4">
    <source>
        <dbReference type="Google" id="ProtNLM"/>
    </source>
</evidence>
<proteinExistence type="predicted"/>
<keyword evidence="2" id="KW-0812">Transmembrane</keyword>
<evidence type="ECO:0000256" key="2">
    <source>
        <dbReference type="SAM" id="Phobius"/>
    </source>
</evidence>
<dbReference type="PROSITE" id="PS50005">
    <property type="entry name" value="TPR"/>
    <property type="match status" value="1"/>
</dbReference>
<sequence length="775" mass="86003">MLCAQENANIYAEAALTSHDILPGEQVSLIVRVRGGQPDSRPTPPEIEGVAVNYVRSVTQVDENRQLSHAFLYRLTPVSAGDYTVPAFEISSQGKALKTEPQQFRVHAVDQLISLASGIRAAWFPAKTTLYQGEQCEVILKLYIPESTRIVNWGYPDAKKVNCLAWRFAPPPDHNYSQVQIGGVTHRSVTYSTNLSGISPGKAMLGPSELTLHERRSVIDPAIGSRISDVPLNLVLPALEFDILALPEGAPADFNGAIGNFQIDARCEKTTLQENDPTEVILRVAGTGNLETLKPPAFSDDSWKIIDTSKITRGEERRYISGMVTFRQLIRAESSGSLPTSIPAYSFSYFNPDTRSYATLKTTPIPVSITPAVKSLQPAAESADTAPEEMRNILGFIDRSNISDRTSSSQWFSRWGWHLIPIVICLLIITPILRRKIAAARVKHPDTERKEAALKKIGEDTDIRTFYRRAGRFIEQWLTLNPDLETILKERDALCFQPETGKKTPMPSDRKAEILGLLKRCSKLTLSIAIVLLGLSAGFISNVKADQVTSEKAAITAWKSGQYQQAIDHYKAAYPDPSAAPADVLFNIGNCHHRIDQPGAAALAWRQALAVEPTHRDARQNLRFVEIEKNARVPEYEDWQVLLVYFSPRVYQITFYIGLWLLGLSILVLFLRHPGGITLTLCIIALVLSPIIATLGKVAVHNYPDDHRFAPLKQQAVVMTGAKLYSEAHRQTKNSQSLTAASLVKINATRGPWTHISTVDEFEGWVESKFLGKVR</sequence>
<reference evidence="3" key="1">
    <citation type="submission" date="2024-07" db="EMBL/GenBank/DDBJ databases">
        <title>Complete genome sequence of Verrucomicrobiaceae bacterium NT6N.</title>
        <authorList>
            <person name="Huang C."/>
            <person name="Takami H."/>
            <person name="Hamasaki K."/>
        </authorList>
    </citation>
    <scope>NUCLEOTIDE SEQUENCE</scope>
    <source>
        <strain evidence="3">NT6N</strain>
    </source>
</reference>
<keyword evidence="2" id="KW-0472">Membrane</keyword>
<evidence type="ECO:0000256" key="1">
    <source>
        <dbReference type="PROSITE-ProRule" id="PRU00339"/>
    </source>
</evidence>
<gene>
    <name evidence="3" type="ORF">NT6N_34100</name>
</gene>
<dbReference type="PANTHER" id="PTHR40940">
    <property type="entry name" value="PROTEIN BATD-RELATED"/>
    <property type="match status" value="1"/>
</dbReference>
<dbReference type="Pfam" id="PF13584">
    <property type="entry name" value="BatD"/>
    <property type="match status" value="1"/>
</dbReference>
<feature type="transmembrane region" description="Helical" evidence="2">
    <location>
        <begin position="653"/>
        <end position="671"/>
    </location>
</feature>
<dbReference type="KEGG" id="osu:NT6N_34100"/>
<dbReference type="Gene3D" id="1.25.40.10">
    <property type="entry name" value="Tetratricopeptide repeat domain"/>
    <property type="match status" value="1"/>
</dbReference>
<feature type="transmembrane region" description="Helical" evidence="2">
    <location>
        <begin position="415"/>
        <end position="433"/>
    </location>
</feature>
<accession>A0AAT9FQS9</accession>
<protein>
    <recommendedName>
        <fullName evidence="4">Tetratricopeptide repeat protein</fullName>
    </recommendedName>
</protein>
<dbReference type="SUPFAM" id="SSF48452">
    <property type="entry name" value="TPR-like"/>
    <property type="match status" value="1"/>
</dbReference>
<dbReference type="InterPro" id="IPR011990">
    <property type="entry name" value="TPR-like_helical_dom_sf"/>
</dbReference>
<dbReference type="PANTHER" id="PTHR40940:SF2">
    <property type="entry name" value="BATD"/>
    <property type="match status" value="1"/>
</dbReference>
<feature type="repeat" description="TPR" evidence="1">
    <location>
        <begin position="582"/>
        <end position="615"/>
    </location>
</feature>
<dbReference type="AlphaFoldDB" id="A0AAT9FQS9"/>
<dbReference type="EMBL" id="AP026866">
    <property type="protein sequence ID" value="BDS08370.1"/>
    <property type="molecule type" value="Genomic_DNA"/>
</dbReference>
<keyword evidence="1" id="KW-0802">TPR repeat</keyword>
<dbReference type="InterPro" id="IPR019734">
    <property type="entry name" value="TPR_rpt"/>
</dbReference>
<dbReference type="SMART" id="SM00028">
    <property type="entry name" value="TPR"/>
    <property type="match status" value="1"/>
</dbReference>